<dbReference type="EnsemblMetazoa" id="GPPI051390-RA">
    <property type="protein sequence ID" value="GPPI051390-PA"/>
    <property type="gene ID" value="GPPI051390"/>
</dbReference>
<keyword evidence="2" id="KW-1185">Reference proteome</keyword>
<dbReference type="VEuPathDB" id="VectorBase:GPPI051390"/>
<protein>
    <submittedName>
        <fullName evidence="1">Uncharacterized protein</fullName>
    </submittedName>
</protein>
<organism evidence="1 2">
    <name type="scientific">Glossina palpalis gambiensis</name>
    <dbReference type="NCBI Taxonomy" id="67801"/>
    <lineage>
        <taxon>Eukaryota</taxon>
        <taxon>Metazoa</taxon>
        <taxon>Ecdysozoa</taxon>
        <taxon>Arthropoda</taxon>
        <taxon>Hexapoda</taxon>
        <taxon>Insecta</taxon>
        <taxon>Pterygota</taxon>
        <taxon>Neoptera</taxon>
        <taxon>Endopterygota</taxon>
        <taxon>Diptera</taxon>
        <taxon>Brachycera</taxon>
        <taxon>Muscomorpha</taxon>
        <taxon>Hippoboscoidea</taxon>
        <taxon>Glossinidae</taxon>
        <taxon>Glossina</taxon>
    </lineage>
</organism>
<evidence type="ECO:0000313" key="2">
    <source>
        <dbReference type="Proteomes" id="UP000092460"/>
    </source>
</evidence>
<name>A0A1B0C7K4_9MUSC</name>
<dbReference type="AlphaFoldDB" id="A0A1B0C7K4"/>
<reference evidence="2" key="1">
    <citation type="submission" date="2015-01" db="EMBL/GenBank/DDBJ databases">
        <authorList>
            <person name="Aksoy S."/>
            <person name="Warren W."/>
            <person name="Wilson R.K."/>
        </authorList>
    </citation>
    <scope>NUCLEOTIDE SEQUENCE [LARGE SCALE GENOMIC DNA]</scope>
    <source>
        <strain evidence="2">IAEA</strain>
    </source>
</reference>
<dbReference type="Proteomes" id="UP000092460">
    <property type="component" value="Unassembled WGS sequence"/>
</dbReference>
<proteinExistence type="predicted"/>
<dbReference type="EMBL" id="JXJN01028892">
    <property type="status" value="NOT_ANNOTATED_CDS"/>
    <property type="molecule type" value="Genomic_DNA"/>
</dbReference>
<sequence length="91" mass="10161">KISVSFHAGPHEYHNSVTSVENDFCFSNCDSIYMAEFKFINLVFTSLMGDLIVYCVSEMNSSSSSCSSKANGGSFENVSYVMFISLLCYQY</sequence>
<accession>A0A1B0C7K4</accession>
<reference evidence="1" key="2">
    <citation type="submission" date="2020-05" db="UniProtKB">
        <authorList>
            <consortium name="EnsemblMetazoa"/>
        </authorList>
    </citation>
    <scope>IDENTIFICATION</scope>
    <source>
        <strain evidence="1">IAEA</strain>
    </source>
</reference>
<evidence type="ECO:0000313" key="1">
    <source>
        <dbReference type="EnsemblMetazoa" id="GPPI051390-PA"/>
    </source>
</evidence>